<protein>
    <recommendedName>
        <fullName evidence="2">AraC family transcriptional regulator</fullName>
    </recommendedName>
</protein>
<sequence>MSTSPLKPISSAIVPWVEFSEVPRFGIRYRHLTLAAVGEHYHVGVAIEELTSGMRSNPAHYHIFEE</sequence>
<dbReference type="AlphaFoldDB" id="A0AAU8CV55"/>
<organism evidence="1">
    <name type="scientific">Mesorhizobium sp. WSM2240</name>
    <dbReference type="NCBI Taxonomy" id="3228851"/>
    <lineage>
        <taxon>Bacteria</taxon>
        <taxon>Pseudomonadati</taxon>
        <taxon>Pseudomonadota</taxon>
        <taxon>Alphaproteobacteria</taxon>
        <taxon>Hyphomicrobiales</taxon>
        <taxon>Phyllobacteriaceae</taxon>
        <taxon>Mesorhizobium</taxon>
    </lineage>
</organism>
<reference evidence="1" key="1">
    <citation type="submission" date="2024-06" db="EMBL/GenBank/DDBJ databases">
        <title>Mesorhizobium karijinii sp. nov., a symbiont of the iconic Swainsona formosa from arid Australia.</title>
        <authorList>
            <person name="Hill Y.J."/>
            <person name="Watkin E.L.J."/>
            <person name="O'Hara G.W."/>
            <person name="Terpolilli J."/>
            <person name="Tye M.L."/>
            <person name="Kohlmeier M.G."/>
        </authorList>
    </citation>
    <scope>NUCLEOTIDE SEQUENCE</scope>
    <source>
        <strain evidence="1">WSM2240</strain>
    </source>
</reference>
<evidence type="ECO:0000313" key="1">
    <source>
        <dbReference type="EMBL" id="XCG50200.1"/>
    </source>
</evidence>
<accession>A0AAU8CV55</accession>
<dbReference type="RefSeq" id="WP_353642270.1">
    <property type="nucleotide sequence ID" value="NZ_CP159253.1"/>
</dbReference>
<gene>
    <name evidence="1" type="ORF">ABVK50_06860</name>
</gene>
<dbReference type="EMBL" id="CP159253">
    <property type="protein sequence ID" value="XCG50200.1"/>
    <property type="molecule type" value="Genomic_DNA"/>
</dbReference>
<proteinExistence type="predicted"/>
<name>A0AAU8CV55_9HYPH</name>
<evidence type="ECO:0008006" key="2">
    <source>
        <dbReference type="Google" id="ProtNLM"/>
    </source>
</evidence>